<evidence type="ECO:0000259" key="1">
    <source>
        <dbReference type="Pfam" id="PF00882"/>
    </source>
</evidence>
<keyword evidence="3" id="KW-1185">Reference proteome</keyword>
<reference evidence="2 3" key="1">
    <citation type="submission" date="2021-03" db="EMBL/GenBank/DDBJ databases">
        <title>Genomic Encyclopedia of Type Strains, Phase IV (KMG-IV): sequencing the most valuable type-strain genomes for metagenomic binning, comparative biology and taxonomic classification.</title>
        <authorList>
            <person name="Goeker M."/>
        </authorList>
    </citation>
    <scope>NUCLEOTIDE SEQUENCE [LARGE SCALE GENOMIC DNA]</scope>
    <source>
        <strain evidence="2 3">DSM 26048</strain>
    </source>
</reference>
<accession>A0ABS4J896</accession>
<name>A0ABS4J896_9BACL</name>
<evidence type="ECO:0000313" key="3">
    <source>
        <dbReference type="Proteomes" id="UP001519287"/>
    </source>
</evidence>
<dbReference type="Proteomes" id="UP001519287">
    <property type="component" value="Unassembled WGS sequence"/>
</dbReference>
<protein>
    <recommendedName>
        <fullName evidence="1">Phospholipase C/D domain-containing protein</fullName>
    </recommendedName>
</protein>
<organism evidence="2 3">
    <name type="scientific">Paenibacillus eucommiae</name>
    <dbReference type="NCBI Taxonomy" id="1355755"/>
    <lineage>
        <taxon>Bacteria</taxon>
        <taxon>Bacillati</taxon>
        <taxon>Bacillota</taxon>
        <taxon>Bacilli</taxon>
        <taxon>Bacillales</taxon>
        <taxon>Paenibacillaceae</taxon>
        <taxon>Paenibacillus</taxon>
    </lineage>
</organism>
<sequence length="313" mass="36140">MPNTWTHLLFGQQLLSKLGHEALWNDKQLKNVFNLGCQGPDFLFYHNYLPWKRDDKMAKLGKAMHTKQCGPFLMDLVRHVQGRGIYNPAVLYVLGFITHHILDRHMHPYVFYKSGFKKWNHQRFEIIMDTLIVRKMLGLETWETPLWKEIYAGDSFPLGIEPALAEAAAKHYPELTTHVTGQDWNDAYRDMIKAQRLFHDPKGIKRLLTFGQISPFVYAKRLAPLDYLNEARGQWNSPTAQEEIYTKSVWDLWEEAEADGLKVLQTALQTLQSGPQSESSEEQKLAELLGNISYETGKPCDSGLEILYVNSIM</sequence>
<dbReference type="EMBL" id="JAGGLB010000032">
    <property type="protein sequence ID" value="MBP1995291.1"/>
    <property type="molecule type" value="Genomic_DNA"/>
</dbReference>
<dbReference type="InterPro" id="IPR029002">
    <property type="entry name" value="PLPC/GPLD1"/>
</dbReference>
<feature type="domain" description="Phospholipase C/D" evidence="1">
    <location>
        <begin position="6"/>
        <end position="138"/>
    </location>
</feature>
<dbReference type="Pfam" id="PF00882">
    <property type="entry name" value="Zn_dep_PLPC"/>
    <property type="match status" value="1"/>
</dbReference>
<comment type="caution">
    <text evidence="2">The sequence shown here is derived from an EMBL/GenBank/DDBJ whole genome shotgun (WGS) entry which is preliminary data.</text>
</comment>
<evidence type="ECO:0000313" key="2">
    <source>
        <dbReference type="EMBL" id="MBP1995291.1"/>
    </source>
</evidence>
<dbReference type="RefSeq" id="WP_209977100.1">
    <property type="nucleotide sequence ID" value="NZ_JAGGLB010000032.1"/>
</dbReference>
<proteinExistence type="predicted"/>
<gene>
    <name evidence="2" type="ORF">J2Z66_006933</name>
</gene>